<dbReference type="Proteomes" id="UP001233999">
    <property type="component" value="Unassembled WGS sequence"/>
</dbReference>
<dbReference type="InterPro" id="IPR050457">
    <property type="entry name" value="ZnFinger_BTB_dom_contain"/>
</dbReference>
<feature type="domain" description="C2H2-type" evidence="11">
    <location>
        <begin position="280"/>
        <end position="307"/>
    </location>
</feature>
<dbReference type="EMBL" id="JASPKZ010010683">
    <property type="protein sequence ID" value="KAJ9573754.1"/>
    <property type="molecule type" value="Genomic_DNA"/>
</dbReference>
<keyword evidence="9" id="KW-0539">Nucleus</keyword>
<keyword evidence="2" id="KW-0479">Metal-binding</keyword>
<evidence type="ECO:0000259" key="11">
    <source>
        <dbReference type="PROSITE" id="PS50157"/>
    </source>
</evidence>
<dbReference type="PANTHER" id="PTHR46105">
    <property type="entry name" value="AGAP004733-PA"/>
    <property type="match status" value="1"/>
</dbReference>
<name>A0AAD7Z414_DIPPU</name>
<evidence type="ECO:0000313" key="13">
    <source>
        <dbReference type="Proteomes" id="UP001233999"/>
    </source>
</evidence>
<keyword evidence="6" id="KW-0805">Transcription regulation</keyword>
<evidence type="ECO:0000313" key="12">
    <source>
        <dbReference type="EMBL" id="KAJ9573754.1"/>
    </source>
</evidence>
<dbReference type="InterPro" id="IPR013087">
    <property type="entry name" value="Znf_C2H2_type"/>
</dbReference>
<organism evidence="12 13">
    <name type="scientific">Diploptera punctata</name>
    <name type="common">Pacific beetle cockroach</name>
    <dbReference type="NCBI Taxonomy" id="6984"/>
    <lineage>
        <taxon>Eukaryota</taxon>
        <taxon>Metazoa</taxon>
        <taxon>Ecdysozoa</taxon>
        <taxon>Arthropoda</taxon>
        <taxon>Hexapoda</taxon>
        <taxon>Insecta</taxon>
        <taxon>Pterygota</taxon>
        <taxon>Neoptera</taxon>
        <taxon>Polyneoptera</taxon>
        <taxon>Dictyoptera</taxon>
        <taxon>Blattodea</taxon>
        <taxon>Blaberoidea</taxon>
        <taxon>Blaberidae</taxon>
        <taxon>Diplopterinae</taxon>
        <taxon>Diploptera</taxon>
    </lineage>
</organism>
<keyword evidence="7" id="KW-0238">DNA-binding</keyword>
<keyword evidence="8" id="KW-0804">Transcription</keyword>
<evidence type="ECO:0000256" key="8">
    <source>
        <dbReference type="ARBA" id="ARBA00023163"/>
    </source>
</evidence>
<feature type="domain" description="C2H2-type" evidence="11">
    <location>
        <begin position="254"/>
        <end position="281"/>
    </location>
</feature>
<dbReference type="PROSITE" id="PS00028">
    <property type="entry name" value="ZINC_FINGER_C2H2_1"/>
    <property type="match status" value="2"/>
</dbReference>
<keyword evidence="4 10" id="KW-0863">Zinc-finger</keyword>
<dbReference type="GO" id="GO:0008270">
    <property type="term" value="F:zinc ion binding"/>
    <property type="evidence" value="ECO:0007669"/>
    <property type="project" value="UniProtKB-KW"/>
</dbReference>
<evidence type="ECO:0000256" key="3">
    <source>
        <dbReference type="ARBA" id="ARBA00022737"/>
    </source>
</evidence>
<dbReference type="SMART" id="SM00355">
    <property type="entry name" value="ZnF_C2H2"/>
    <property type="match status" value="2"/>
</dbReference>
<comment type="subcellular location">
    <subcellularLocation>
        <location evidence="1">Nucleus</location>
    </subcellularLocation>
</comment>
<evidence type="ECO:0000256" key="2">
    <source>
        <dbReference type="ARBA" id="ARBA00022723"/>
    </source>
</evidence>
<evidence type="ECO:0000256" key="5">
    <source>
        <dbReference type="ARBA" id="ARBA00022833"/>
    </source>
</evidence>
<sequence>MGHHSGANGRKMCLRRKKVEKLALQIVYDLATRVPHVVLHRVEDCYPTAKEKLDQLIESQAAEKLQQTESTIQQKEVIRNETIPSTNADVNKVCFTEPCKMVKQEILDDNIYGDMYCFDREIKQEMKEEMTFEEHSIHVDDNMSGVDLTSLAMNSNPDVTMGQSENFTRRYDTSSETSENWSSDELQNATPFFEITKIKQEVPDNRVMKKRTRYNSFMSLTPENSPVKSCKKYMVKFPSSVVQSFMKARHSKKKECKLCKKKFDDEMKLSEHMLIHSGKFICSVCSEVFKCAGALKGHIRVHVGERPYKCKTCNNSKTKSKCK</sequence>
<evidence type="ECO:0000256" key="7">
    <source>
        <dbReference type="ARBA" id="ARBA00023125"/>
    </source>
</evidence>
<keyword evidence="13" id="KW-1185">Reference proteome</keyword>
<keyword evidence="3" id="KW-0677">Repeat</keyword>
<dbReference type="Gene3D" id="3.30.160.60">
    <property type="entry name" value="Classic Zinc Finger"/>
    <property type="match status" value="2"/>
</dbReference>
<accession>A0AAD7Z414</accession>
<evidence type="ECO:0000256" key="6">
    <source>
        <dbReference type="ARBA" id="ARBA00023015"/>
    </source>
</evidence>
<evidence type="ECO:0000256" key="4">
    <source>
        <dbReference type="ARBA" id="ARBA00022771"/>
    </source>
</evidence>
<proteinExistence type="predicted"/>
<dbReference type="SUPFAM" id="SSF57667">
    <property type="entry name" value="beta-beta-alpha zinc fingers"/>
    <property type="match status" value="1"/>
</dbReference>
<dbReference type="GO" id="GO:0005634">
    <property type="term" value="C:nucleus"/>
    <property type="evidence" value="ECO:0007669"/>
    <property type="project" value="UniProtKB-SubCell"/>
</dbReference>
<dbReference type="GO" id="GO:0000981">
    <property type="term" value="F:DNA-binding transcription factor activity, RNA polymerase II-specific"/>
    <property type="evidence" value="ECO:0007669"/>
    <property type="project" value="TreeGrafter"/>
</dbReference>
<comment type="caution">
    <text evidence="12">The sequence shown here is derived from an EMBL/GenBank/DDBJ whole genome shotgun (WGS) entry which is preliminary data.</text>
</comment>
<dbReference type="GO" id="GO:0000978">
    <property type="term" value="F:RNA polymerase II cis-regulatory region sequence-specific DNA binding"/>
    <property type="evidence" value="ECO:0007669"/>
    <property type="project" value="TreeGrafter"/>
</dbReference>
<evidence type="ECO:0000256" key="10">
    <source>
        <dbReference type="PROSITE-ProRule" id="PRU00042"/>
    </source>
</evidence>
<dbReference type="PROSITE" id="PS50157">
    <property type="entry name" value="ZINC_FINGER_C2H2_2"/>
    <property type="match status" value="2"/>
</dbReference>
<dbReference type="PANTHER" id="PTHR46105:SF5">
    <property type="entry name" value="ZINC FINGER AND BTB DOMAIN-CONTAINING PROTEIN 44 ISOFORM X1"/>
    <property type="match status" value="1"/>
</dbReference>
<keyword evidence="5" id="KW-0862">Zinc</keyword>
<gene>
    <name evidence="12" type="ORF">L9F63_008878</name>
</gene>
<evidence type="ECO:0000256" key="1">
    <source>
        <dbReference type="ARBA" id="ARBA00004123"/>
    </source>
</evidence>
<reference evidence="12" key="2">
    <citation type="submission" date="2023-05" db="EMBL/GenBank/DDBJ databases">
        <authorList>
            <person name="Fouks B."/>
        </authorList>
    </citation>
    <scope>NUCLEOTIDE SEQUENCE</scope>
    <source>
        <strain evidence="12">Stay&amp;Tobe</strain>
        <tissue evidence="12">Testes</tissue>
    </source>
</reference>
<protein>
    <recommendedName>
        <fullName evidence="11">C2H2-type domain-containing protein</fullName>
    </recommendedName>
</protein>
<reference evidence="12" key="1">
    <citation type="journal article" date="2023" name="IScience">
        <title>Live-bearing cockroach genome reveals convergent evolutionary mechanisms linked to viviparity in insects and beyond.</title>
        <authorList>
            <person name="Fouks B."/>
            <person name="Harrison M.C."/>
            <person name="Mikhailova A.A."/>
            <person name="Marchal E."/>
            <person name="English S."/>
            <person name="Carruthers M."/>
            <person name="Jennings E.C."/>
            <person name="Chiamaka E.L."/>
            <person name="Frigard R.A."/>
            <person name="Pippel M."/>
            <person name="Attardo G.M."/>
            <person name="Benoit J.B."/>
            <person name="Bornberg-Bauer E."/>
            <person name="Tobe S.S."/>
        </authorList>
    </citation>
    <scope>NUCLEOTIDE SEQUENCE</scope>
    <source>
        <strain evidence="12">Stay&amp;Tobe</strain>
    </source>
</reference>
<dbReference type="AlphaFoldDB" id="A0AAD7Z414"/>
<evidence type="ECO:0000256" key="9">
    <source>
        <dbReference type="ARBA" id="ARBA00023242"/>
    </source>
</evidence>
<dbReference type="InterPro" id="IPR036236">
    <property type="entry name" value="Znf_C2H2_sf"/>
</dbReference>